<dbReference type="Gene3D" id="2.30.110.10">
    <property type="entry name" value="Electron Transport, Fmn-binding Protein, Chain A"/>
    <property type="match status" value="1"/>
</dbReference>
<keyword evidence="10" id="KW-0560">Oxidoreductase</keyword>
<dbReference type="Pfam" id="PF10590">
    <property type="entry name" value="PNP_phzG_C"/>
    <property type="match status" value="1"/>
</dbReference>
<dbReference type="InterPro" id="IPR012349">
    <property type="entry name" value="Split_barrel_FMN-bd"/>
</dbReference>
<organism evidence="18 19">
    <name type="scientific">Caenorhabditis angaria</name>
    <dbReference type="NCBI Taxonomy" id="860376"/>
    <lineage>
        <taxon>Eukaryota</taxon>
        <taxon>Metazoa</taxon>
        <taxon>Ecdysozoa</taxon>
        <taxon>Nematoda</taxon>
        <taxon>Chromadorea</taxon>
        <taxon>Rhabditida</taxon>
        <taxon>Rhabditina</taxon>
        <taxon>Rhabditomorpha</taxon>
        <taxon>Rhabditoidea</taxon>
        <taxon>Rhabditidae</taxon>
        <taxon>Peloderinae</taxon>
        <taxon>Caenorhabditis</taxon>
    </lineage>
</organism>
<dbReference type="PIRSF" id="PIRSF000190">
    <property type="entry name" value="Pyd_amn-ph_oxd"/>
    <property type="match status" value="1"/>
</dbReference>
<evidence type="ECO:0000256" key="10">
    <source>
        <dbReference type="ARBA" id="ARBA00023002"/>
    </source>
</evidence>
<evidence type="ECO:0000256" key="15">
    <source>
        <dbReference type="ARBA" id="ARBA00077914"/>
    </source>
</evidence>
<evidence type="ECO:0000256" key="2">
    <source>
        <dbReference type="ARBA" id="ARBA00003691"/>
    </source>
</evidence>
<comment type="function">
    <text evidence="2">Catalyzes the oxidation of either pyridoxine 5'-phosphate (PNP) or pyridoxamine 5'-phosphate (PMP) into pyridoxal 5'-phosphate (PLP).</text>
</comment>
<proteinExistence type="inferred from homology"/>
<dbReference type="HAMAP" id="MF_01629">
    <property type="entry name" value="PdxH"/>
    <property type="match status" value="1"/>
</dbReference>
<comment type="cofactor">
    <cofactor evidence="1">
        <name>FMN</name>
        <dbReference type="ChEBI" id="CHEBI:58210"/>
    </cofactor>
</comment>
<feature type="domain" description="Pyridoxamine 5'-phosphate oxidase N-terminal" evidence="16">
    <location>
        <begin position="69"/>
        <end position="181"/>
    </location>
</feature>
<evidence type="ECO:0000256" key="11">
    <source>
        <dbReference type="ARBA" id="ARBA00023096"/>
    </source>
</evidence>
<dbReference type="GO" id="GO:0010181">
    <property type="term" value="F:FMN binding"/>
    <property type="evidence" value="ECO:0007669"/>
    <property type="project" value="InterPro"/>
</dbReference>
<evidence type="ECO:0000256" key="12">
    <source>
        <dbReference type="ARBA" id="ARBA00050530"/>
    </source>
</evidence>
<name>A0A9P1IKH0_9PELO</name>
<sequence>MFTAVRRFSTATRRFLSMDTPSIDIQEIRAKYWNKDEEFFLEENLPTTDPFKLFDIWFKQIANISDLSFEEINAVCVSTVGKDLRPSSRMVLLKSYTSDGFSFFTNYNSRKGQQIEENPNAAMLFHWPKTSRQIRIEGAIDKLDDDLAVKYWNSRPLPSRIGSKSSEQSETVPNRQFLENKKRELTELAEREGGQAITKPESWGGYILIPRYFEFWQGQSDRLHDRIVFERDEEVWTIKRLSP</sequence>
<evidence type="ECO:0000256" key="13">
    <source>
        <dbReference type="ARBA" id="ARBA00052947"/>
    </source>
</evidence>
<comment type="catalytic activity">
    <reaction evidence="12">
        <text>pyridoxamine 5'-phosphate + O2 + H2O = pyridoxal 5'-phosphate + H2O2 + NH4(+)</text>
        <dbReference type="Rhea" id="RHEA:15817"/>
        <dbReference type="ChEBI" id="CHEBI:15377"/>
        <dbReference type="ChEBI" id="CHEBI:15379"/>
        <dbReference type="ChEBI" id="CHEBI:16240"/>
        <dbReference type="ChEBI" id="CHEBI:28938"/>
        <dbReference type="ChEBI" id="CHEBI:58451"/>
        <dbReference type="ChEBI" id="CHEBI:597326"/>
        <dbReference type="EC" id="1.4.3.5"/>
    </reaction>
    <physiologicalReaction direction="left-to-right" evidence="12">
        <dbReference type="Rhea" id="RHEA:15818"/>
    </physiologicalReaction>
</comment>
<dbReference type="InterPro" id="IPR019576">
    <property type="entry name" value="Pyridoxamine_oxidase_dimer_C"/>
</dbReference>
<dbReference type="AlphaFoldDB" id="A0A9P1IKH0"/>
<evidence type="ECO:0000256" key="6">
    <source>
        <dbReference type="ARBA" id="ARBA00011738"/>
    </source>
</evidence>
<evidence type="ECO:0000313" key="18">
    <source>
        <dbReference type="EMBL" id="CAI5444882.1"/>
    </source>
</evidence>
<dbReference type="EC" id="1.4.3.5" evidence="7"/>
<gene>
    <name evidence="18" type="ORF">CAMP_LOCUS7519</name>
</gene>
<keyword evidence="9" id="KW-0288">FMN</keyword>
<evidence type="ECO:0000259" key="16">
    <source>
        <dbReference type="Pfam" id="PF01243"/>
    </source>
</evidence>
<dbReference type="GO" id="GO:0004733">
    <property type="term" value="F:pyridoxamine phosphate oxidase activity"/>
    <property type="evidence" value="ECO:0007669"/>
    <property type="project" value="UniProtKB-EC"/>
</dbReference>
<evidence type="ECO:0000256" key="14">
    <source>
        <dbReference type="ARBA" id="ARBA00073441"/>
    </source>
</evidence>
<dbReference type="Proteomes" id="UP001152747">
    <property type="component" value="Unassembled WGS sequence"/>
</dbReference>
<reference evidence="18" key="1">
    <citation type="submission" date="2022-11" db="EMBL/GenBank/DDBJ databases">
        <authorList>
            <person name="Kikuchi T."/>
        </authorList>
    </citation>
    <scope>NUCLEOTIDE SEQUENCE</scope>
    <source>
        <strain evidence="18">PS1010</strain>
    </source>
</reference>
<comment type="caution">
    <text evidence="18">The sequence shown here is derived from an EMBL/GenBank/DDBJ whole genome shotgun (WGS) entry which is preliminary data.</text>
</comment>
<dbReference type="FunFam" id="2.30.110.10:FF:000020">
    <property type="entry name" value="PNPO isoform 11"/>
    <property type="match status" value="1"/>
</dbReference>
<dbReference type="NCBIfam" id="NF004231">
    <property type="entry name" value="PRK05679.1"/>
    <property type="match status" value="1"/>
</dbReference>
<dbReference type="GO" id="GO:0008615">
    <property type="term" value="P:pyridoxine biosynthetic process"/>
    <property type="evidence" value="ECO:0007669"/>
    <property type="project" value="UniProtKB-KW"/>
</dbReference>
<dbReference type="NCBIfam" id="TIGR00558">
    <property type="entry name" value="pdxH"/>
    <property type="match status" value="1"/>
</dbReference>
<evidence type="ECO:0000256" key="9">
    <source>
        <dbReference type="ARBA" id="ARBA00022643"/>
    </source>
</evidence>
<protein>
    <recommendedName>
        <fullName evidence="14">Pyridoxine-5'-phosphate oxidase</fullName>
        <ecNumber evidence="7">1.4.3.5</ecNumber>
    </recommendedName>
    <alternativeName>
        <fullName evidence="15">Pyridoxamine-phosphate oxidase</fullName>
    </alternativeName>
</protein>
<comment type="pathway">
    <text evidence="4">Cofactor metabolism; pyridoxal 5'-phosphate salvage; pyridoxal 5'-phosphate from pyridoxine 5'-phosphate: step 1/1.</text>
</comment>
<dbReference type="SUPFAM" id="SSF50475">
    <property type="entry name" value="FMN-binding split barrel"/>
    <property type="match status" value="1"/>
</dbReference>
<dbReference type="OrthoDB" id="303614at2759"/>
<evidence type="ECO:0000256" key="5">
    <source>
        <dbReference type="ARBA" id="ARBA00007301"/>
    </source>
</evidence>
<dbReference type="InterPro" id="IPR019740">
    <property type="entry name" value="Pyridox_Oxase_CS"/>
</dbReference>
<dbReference type="PROSITE" id="PS01064">
    <property type="entry name" value="PYRIDOX_OXIDASE"/>
    <property type="match status" value="1"/>
</dbReference>
<dbReference type="PANTHER" id="PTHR10851">
    <property type="entry name" value="PYRIDOXINE-5-PHOSPHATE OXIDASE"/>
    <property type="match status" value="1"/>
</dbReference>
<dbReference type="InterPro" id="IPR011576">
    <property type="entry name" value="Pyridox_Oxase_N"/>
</dbReference>
<dbReference type="PANTHER" id="PTHR10851:SF0">
    <property type="entry name" value="PYRIDOXINE-5'-PHOSPHATE OXIDASE"/>
    <property type="match status" value="1"/>
</dbReference>
<accession>A0A9P1IKH0</accession>
<evidence type="ECO:0000256" key="1">
    <source>
        <dbReference type="ARBA" id="ARBA00001917"/>
    </source>
</evidence>
<evidence type="ECO:0000313" key="19">
    <source>
        <dbReference type="Proteomes" id="UP001152747"/>
    </source>
</evidence>
<keyword evidence="19" id="KW-1185">Reference proteome</keyword>
<comment type="pathway">
    <text evidence="3">Cofactor metabolism; pyridoxal 5'-phosphate salvage; pyridoxal 5'-phosphate from pyridoxamine 5'-phosphate: step 1/1.</text>
</comment>
<evidence type="ECO:0000256" key="7">
    <source>
        <dbReference type="ARBA" id="ARBA00012801"/>
    </source>
</evidence>
<dbReference type="Pfam" id="PF01243">
    <property type="entry name" value="PNPOx_N"/>
    <property type="match status" value="1"/>
</dbReference>
<evidence type="ECO:0000256" key="3">
    <source>
        <dbReference type="ARBA" id="ARBA00004738"/>
    </source>
</evidence>
<feature type="domain" description="Pyridoxine 5'-phosphate oxidase dimerisation C-terminal" evidence="17">
    <location>
        <begin position="203"/>
        <end position="243"/>
    </location>
</feature>
<keyword evidence="8" id="KW-0285">Flavoprotein</keyword>
<evidence type="ECO:0000256" key="4">
    <source>
        <dbReference type="ARBA" id="ARBA00005037"/>
    </source>
</evidence>
<dbReference type="EMBL" id="CANHGI010000003">
    <property type="protein sequence ID" value="CAI5444882.1"/>
    <property type="molecule type" value="Genomic_DNA"/>
</dbReference>
<evidence type="ECO:0000259" key="17">
    <source>
        <dbReference type="Pfam" id="PF10590"/>
    </source>
</evidence>
<comment type="subunit">
    <text evidence="6">Homodimer.</text>
</comment>
<keyword evidence="11" id="KW-0664">Pyridoxine biosynthesis</keyword>
<evidence type="ECO:0000256" key="8">
    <source>
        <dbReference type="ARBA" id="ARBA00022630"/>
    </source>
</evidence>
<comment type="similarity">
    <text evidence="5">Belongs to the pyridoxamine 5'-phosphate oxidase family.</text>
</comment>
<dbReference type="InterPro" id="IPR000659">
    <property type="entry name" value="Pyridox_Oxase"/>
</dbReference>
<comment type="catalytic activity">
    <reaction evidence="13">
        <text>pyridoxine 5'-phosphate + O2 = pyridoxal 5'-phosphate + H2O2</text>
        <dbReference type="Rhea" id="RHEA:15149"/>
        <dbReference type="ChEBI" id="CHEBI:15379"/>
        <dbReference type="ChEBI" id="CHEBI:16240"/>
        <dbReference type="ChEBI" id="CHEBI:58589"/>
        <dbReference type="ChEBI" id="CHEBI:597326"/>
        <dbReference type="EC" id="1.4.3.5"/>
    </reaction>
    <physiologicalReaction direction="left-to-right" evidence="13">
        <dbReference type="Rhea" id="RHEA:15150"/>
    </physiologicalReaction>
</comment>